<gene>
    <name evidence="2" type="ORF">XpruCFBP8353_13575</name>
    <name evidence="3" type="ORF">XpruCFBP8354_13560</name>
</gene>
<feature type="region of interest" description="Disordered" evidence="1">
    <location>
        <begin position="1"/>
        <end position="38"/>
    </location>
</feature>
<dbReference type="Proteomes" id="UP000233720">
    <property type="component" value="Unassembled WGS sequence"/>
</dbReference>
<organism evidence="2 4">
    <name type="scientific">Xanthomonas prunicola</name>
    <dbReference type="NCBI Taxonomy" id="2053930"/>
    <lineage>
        <taxon>Bacteria</taxon>
        <taxon>Pseudomonadati</taxon>
        <taxon>Pseudomonadota</taxon>
        <taxon>Gammaproteobacteria</taxon>
        <taxon>Lysobacterales</taxon>
        <taxon>Lysobacteraceae</taxon>
        <taxon>Xanthomonas</taxon>
    </lineage>
</organism>
<evidence type="ECO:0000313" key="4">
    <source>
        <dbReference type="Proteomes" id="UP000233720"/>
    </source>
</evidence>
<dbReference type="EMBL" id="PHKW01000004">
    <property type="protein sequence ID" value="PKV16189.1"/>
    <property type="molecule type" value="Genomic_DNA"/>
</dbReference>
<name>A0A2N3RHD0_9XANT</name>
<evidence type="ECO:0000256" key="1">
    <source>
        <dbReference type="SAM" id="MobiDB-lite"/>
    </source>
</evidence>
<dbReference type="EMBL" id="PHKV01000004">
    <property type="protein sequence ID" value="PKV11912.1"/>
    <property type="molecule type" value="Genomic_DNA"/>
</dbReference>
<accession>A0A2N3RHD0</accession>
<keyword evidence="5" id="KW-1185">Reference proteome</keyword>
<dbReference type="AlphaFoldDB" id="A0A2N3RHD0"/>
<sequence>MRGRESGIGNRESGIENRKSRGTGASRRDPQGAWLLRFPIPRRQANCLRKRTSFSKKARRSLTP</sequence>
<reference evidence="4 5" key="1">
    <citation type="submission" date="2017-11" db="EMBL/GenBank/DDBJ databases">
        <title>Xanthomonas prunicola sp. nov., a novel pathogen that affects nectarine (Prunus persica var. nectarine) trees.</title>
        <authorList>
            <person name="Lopez M."/>
            <person name="Lopez-Soriano P."/>
            <person name="Garita-Cambronero J."/>
            <person name="Beltran C."/>
            <person name="Taghouti G."/>
            <person name="Portier P."/>
            <person name="Cubero J."/>
            <person name="Fischer-Le Saux M."/>
            <person name="Marco-Noales E."/>
        </authorList>
    </citation>
    <scope>NUCLEOTIDE SEQUENCE [LARGE SCALE GENOMIC DNA]</scope>
    <source>
        <strain evidence="2 4">CFBP8353</strain>
        <strain evidence="3 5">CFBP8354</strain>
    </source>
</reference>
<proteinExistence type="predicted"/>
<dbReference type="Proteomes" id="UP000233748">
    <property type="component" value="Unassembled WGS sequence"/>
</dbReference>
<protein>
    <submittedName>
        <fullName evidence="2">Uncharacterized protein</fullName>
    </submittedName>
</protein>
<evidence type="ECO:0000313" key="3">
    <source>
        <dbReference type="EMBL" id="PKV16189.1"/>
    </source>
</evidence>
<comment type="caution">
    <text evidence="2">The sequence shown here is derived from an EMBL/GenBank/DDBJ whole genome shotgun (WGS) entry which is preliminary data.</text>
</comment>
<evidence type="ECO:0000313" key="5">
    <source>
        <dbReference type="Proteomes" id="UP000233748"/>
    </source>
</evidence>
<evidence type="ECO:0000313" key="2">
    <source>
        <dbReference type="EMBL" id="PKV11912.1"/>
    </source>
</evidence>